<feature type="compositionally biased region" description="Basic and acidic residues" evidence="1">
    <location>
        <begin position="279"/>
        <end position="301"/>
    </location>
</feature>
<feature type="region of interest" description="Disordered" evidence="1">
    <location>
        <begin position="1"/>
        <end position="25"/>
    </location>
</feature>
<comment type="caution">
    <text evidence="3">The sequence shown here is derived from an EMBL/GenBank/DDBJ whole genome shotgun (WGS) entry which is preliminary data.</text>
</comment>
<proteinExistence type="predicted"/>
<reference evidence="3 4" key="1">
    <citation type="submission" date="2019-03" db="EMBL/GenBank/DDBJ databases">
        <title>Metabolic reconstructions from genomes of highly enriched 'Candidatus Accumulibacter' and 'Candidatus Competibacter' bioreactor populations.</title>
        <authorList>
            <person name="Annavajhala M.K."/>
            <person name="Welles L."/>
            <person name="Abbas B."/>
            <person name="Sorokin D."/>
            <person name="Park H."/>
            <person name="Van Loosdrecht M."/>
            <person name="Chandran K."/>
        </authorList>
    </citation>
    <scope>NUCLEOTIDE SEQUENCE [LARGE SCALE GENOMIC DNA]</scope>
    <source>
        <strain evidence="3 4">SBR_G</strain>
    </source>
</reference>
<feature type="transmembrane region" description="Helical" evidence="2">
    <location>
        <begin position="43"/>
        <end position="62"/>
    </location>
</feature>
<evidence type="ECO:0000256" key="1">
    <source>
        <dbReference type="SAM" id="MobiDB-lite"/>
    </source>
</evidence>
<protein>
    <recommendedName>
        <fullName evidence="5">Tetratricopeptide repeat protein</fullName>
    </recommendedName>
</protein>
<dbReference type="InterPro" id="IPR011990">
    <property type="entry name" value="TPR-like_helical_dom_sf"/>
</dbReference>
<keyword evidence="2" id="KW-1133">Transmembrane helix</keyword>
<organism evidence="3 4">
    <name type="scientific">Candidatus Competibacter phosphatis</name>
    <dbReference type="NCBI Taxonomy" id="221280"/>
    <lineage>
        <taxon>Bacteria</taxon>
        <taxon>Pseudomonadati</taxon>
        <taxon>Pseudomonadota</taxon>
        <taxon>Gammaproteobacteria</taxon>
        <taxon>Candidatus Competibacteraceae</taxon>
        <taxon>Candidatus Competibacter</taxon>
    </lineage>
</organism>
<gene>
    <name evidence="3" type="ORF">E4P82_15645</name>
</gene>
<name>A0ABX1TM66_9GAMM</name>
<feature type="region of interest" description="Disordered" evidence="1">
    <location>
        <begin position="86"/>
        <end position="163"/>
    </location>
</feature>
<evidence type="ECO:0000313" key="4">
    <source>
        <dbReference type="Proteomes" id="UP000760480"/>
    </source>
</evidence>
<feature type="compositionally biased region" description="Low complexity" evidence="1">
    <location>
        <begin position="142"/>
        <end position="159"/>
    </location>
</feature>
<dbReference type="Gene3D" id="1.25.40.10">
    <property type="entry name" value="Tetratricopeptide repeat domain"/>
    <property type="match status" value="1"/>
</dbReference>
<dbReference type="SUPFAM" id="SSF48452">
    <property type="entry name" value="TPR-like"/>
    <property type="match status" value="1"/>
</dbReference>
<feature type="compositionally biased region" description="Polar residues" evidence="1">
    <location>
        <begin position="312"/>
        <end position="322"/>
    </location>
</feature>
<feature type="compositionally biased region" description="Pro residues" evidence="1">
    <location>
        <begin position="127"/>
        <end position="141"/>
    </location>
</feature>
<dbReference type="Proteomes" id="UP000760480">
    <property type="component" value="Unassembled WGS sequence"/>
</dbReference>
<evidence type="ECO:0000313" key="3">
    <source>
        <dbReference type="EMBL" id="NMQ20500.1"/>
    </source>
</evidence>
<dbReference type="RefSeq" id="WP_169249770.1">
    <property type="nucleotide sequence ID" value="NZ_SPMZ01000051.1"/>
</dbReference>
<keyword evidence="4" id="KW-1185">Reference proteome</keyword>
<evidence type="ECO:0008006" key="5">
    <source>
        <dbReference type="Google" id="ProtNLM"/>
    </source>
</evidence>
<evidence type="ECO:0000256" key="2">
    <source>
        <dbReference type="SAM" id="Phobius"/>
    </source>
</evidence>
<accession>A0ABX1TM66</accession>
<feature type="region of interest" description="Disordered" evidence="1">
    <location>
        <begin position="266"/>
        <end position="322"/>
    </location>
</feature>
<dbReference type="EMBL" id="SPMZ01000051">
    <property type="protein sequence ID" value="NMQ20500.1"/>
    <property type="molecule type" value="Genomic_DNA"/>
</dbReference>
<keyword evidence="2" id="KW-0472">Membrane</keyword>
<keyword evidence="2" id="KW-0812">Transmembrane</keyword>
<feature type="compositionally biased region" description="Low complexity" evidence="1">
    <location>
        <begin position="302"/>
        <end position="311"/>
    </location>
</feature>
<sequence length="322" mass="35880">MKLAIPTADPHFPDDPPTSDDGPDSETIGAVLLSGFLRWLRHFAIYMGAVLAACAIGFFFLWQIPIVHELPQLLNNGEGVSSLLAAATPSSRPPTRPRDTPSQPTAAPRRAHGFVARFRHESRRRPPTYPPTTPDPQPDAPDSPTASTDTPATPPVEEIAPPPTPQAEIEQLLAEAQQQMDSRRITAPASGNALNTYRHVLELQPENPVALAGIQRIAAYYQNAAEQSLRQGQPDESLAYLGRGLRAAPNDQALLNLRREAQLAKQREQEAQKEQALLEEARRQQQAEQQQREELQRREMETQQPWWQQPPNYQNSSGFNQR</sequence>